<sequence length="97" mass="10969">MNNRGIEYSMVSGTSTISRLFIAEPKLSNAGIYSCHPSYADPANITPQFVNGPRYIHRYGEKGIHFNSRDEVIHAAGQWLRVEVLSRHLVENGRHEC</sequence>
<dbReference type="EMBL" id="BMAW01070408">
    <property type="protein sequence ID" value="GFT73084.1"/>
    <property type="molecule type" value="Genomic_DNA"/>
</dbReference>
<comment type="caution">
    <text evidence="1">The sequence shown here is derived from an EMBL/GenBank/DDBJ whole genome shotgun (WGS) entry which is preliminary data.</text>
</comment>
<reference evidence="1" key="1">
    <citation type="submission" date="2020-08" db="EMBL/GenBank/DDBJ databases">
        <title>Multicomponent nature underlies the extraordinary mechanical properties of spider dragline silk.</title>
        <authorList>
            <person name="Kono N."/>
            <person name="Nakamura H."/>
            <person name="Mori M."/>
            <person name="Yoshida Y."/>
            <person name="Ohtoshi R."/>
            <person name="Malay A.D."/>
            <person name="Moran D.A.P."/>
            <person name="Tomita M."/>
            <person name="Numata K."/>
            <person name="Arakawa K."/>
        </authorList>
    </citation>
    <scope>NUCLEOTIDE SEQUENCE</scope>
</reference>
<gene>
    <name evidence="1" type="ORF">NPIL_12611</name>
</gene>
<accession>A0A8X6PIH4</accession>
<proteinExistence type="predicted"/>
<dbReference type="Proteomes" id="UP000887013">
    <property type="component" value="Unassembled WGS sequence"/>
</dbReference>
<dbReference type="OrthoDB" id="6365338at2759"/>
<dbReference type="AlphaFoldDB" id="A0A8X6PIH4"/>
<evidence type="ECO:0000313" key="2">
    <source>
        <dbReference type="Proteomes" id="UP000887013"/>
    </source>
</evidence>
<keyword evidence="2" id="KW-1185">Reference proteome</keyword>
<evidence type="ECO:0000313" key="1">
    <source>
        <dbReference type="EMBL" id="GFT73084.1"/>
    </source>
</evidence>
<protein>
    <submittedName>
        <fullName evidence="1">Uncharacterized protein</fullName>
    </submittedName>
</protein>
<name>A0A8X6PIH4_NEPPI</name>
<organism evidence="1 2">
    <name type="scientific">Nephila pilipes</name>
    <name type="common">Giant wood spider</name>
    <name type="synonym">Nephila maculata</name>
    <dbReference type="NCBI Taxonomy" id="299642"/>
    <lineage>
        <taxon>Eukaryota</taxon>
        <taxon>Metazoa</taxon>
        <taxon>Ecdysozoa</taxon>
        <taxon>Arthropoda</taxon>
        <taxon>Chelicerata</taxon>
        <taxon>Arachnida</taxon>
        <taxon>Araneae</taxon>
        <taxon>Araneomorphae</taxon>
        <taxon>Entelegynae</taxon>
        <taxon>Araneoidea</taxon>
        <taxon>Nephilidae</taxon>
        <taxon>Nephila</taxon>
    </lineage>
</organism>